<sequence>MEDKSFWTIPDQRVPKRRNCDEHILILLRDPSEKVHAWTGTREKSVLAFTINTFFNGHAINALMARHYTTGASKCPTAVCFGVAKTLALETP</sequence>
<proteinExistence type="predicted"/>
<evidence type="ECO:0000313" key="2">
    <source>
        <dbReference type="Proteomes" id="UP000499080"/>
    </source>
</evidence>
<comment type="caution">
    <text evidence="1">The sequence shown here is derived from an EMBL/GenBank/DDBJ whole genome shotgun (WGS) entry which is preliminary data.</text>
</comment>
<dbReference type="AlphaFoldDB" id="A0A4Y2IYZ1"/>
<reference evidence="1 2" key="1">
    <citation type="journal article" date="2019" name="Sci. Rep.">
        <title>Orb-weaving spider Araneus ventricosus genome elucidates the spidroin gene catalogue.</title>
        <authorList>
            <person name="Kono N."/>
            <person name="Nakamura H."/>
            <person name="Ohtoshi R."/>
            <person name="Moran D.A.P."/>
            <person name="Shinohara A."/>
            <person name="Yoshida Y."/>
            <person name="Fujiwara M."/>
            <person name="Mori M."/>
            <person name="Tomita M."/>
            <person name="Arakawa K."/>
        </authorList>
    </citation>
    <scope>NUCLEOTIDE SEQUENCE [LARGE SCALE GENOMIC DNA]</scope>
</reference>
<protein>
    <submittedName>
        <fullName evidence="1">Uncharacterized protein</fullName>
    </submittedName>
</protein>
<evidence type="ECO:0000313" key="1">
    <source>
        <dbReference type="EMBL" id="GBM82850.1"/>
    </source>
</evidence>
<dbReference type="Proteomes" id="UP000499080">
    <property type="component" value="Unassembled WGS sequence"/>
</dbReference>
<gene>
    <name evidence="1" type="ORF">AVEN_272424_1</name>
</gene>
<keyword evidence="2" id="KW-1185">Reference proteome</keyword>
<dbReference type="EMBL" id="BGPR01003038">
    <property type="protein sequence ID" value="GBM82850.1"/>
    <property type="molecule type" value="Genomic_DNA"/>
</dbReference>
<name>A0A4Y2IYZ1_ARAVE</name>
<accession>A0A4Y2IYZ1</accession>
<organism evidence="1 2">
    <name type="scientific">Araneus ventricosus</name>
    <name type="common">Orbweaver spider</name>
    <name type="synonym">Epeira ventricosa</name>
    <dbReference type="NCBI Taxonomy" id="182803"/>
    <lineage>
        <taxon>Eukaryota</taxon>
        <taxon>Metazoa</taxon>
        <taxon>Ecdysozoa</taxon>
        <taxon>Arthropoda</taxon>
        <taxon>Chelicerata</taxon>
        <taxon>Arachnida</taxon>
        <taxon>Araneae</taxon>
        <taxon>Araneomorphae</taxon>
        <taxon>Entelegynae</taxon>
        <taxon>Araneoidea</taxon>
        <taxon>Araneidae</taxon>
        <taxon>Araneus</taxon>
    </lineage>
</organism>